<dbReference type="PROSITE" id="PS50977">
    <property type="entry name" value="HTH_TETR_2"/>
    <property type="match status" value="1"/>
</dbReference>
<dbReference type="SUPFAM" id="SSF46689">
    <property type="entry name" value="Homeodomain-like"/>
    <property type="match status" value="1"/>
</dbReference>
<dbReference type="PROSITE" id="PS01081">
    <property type="entry name" value="HTH_TETR_1"/>
    <property type="match status" value="1"/>
</dbReference>
<dbReference type="EMBL" id="JAEDAO010000001">
    <property type="protein sequence ID" value="MBK0391413.1"/>
    <property type="molecule type" value="Genomic_DNA"/>
</dbReference>
<dbReference type="InterPro" id="IPR036271">
    <property type="entry name" value="Tet_transcr_reg_TetR-rel_C_sf"/>
</dbReference>
<dbReference type="Gene3D" id="1.10.357.10">
    <property type="entry name" value="Tetracycline Repressor, domain 2"/>
    <property type="match status" value="1"/>
</dbReference>
<evidence type="ECO:0000256" key="2">
    <source>
        <dbReference type="ARBA" id="ARBA00023015"/>
    </source>
</evidence>
<evidence type="ECO:0000256" key="1">
    <source>
        <dbReference type="ARBA" id="ARBA00022491"/>
    </source>
</evidence>
<gene>
    <name evidence="7" type="ORF">I8E28_02310</name>
</gene>
<dbReference type="GO" id="GO:0000976">
    <property type="term" value="F:transcription cis-regulatory region binding"/>
    <property type="evidence" value="ECO:0007669"/>
    <property type="project" value="TreeGrafter"/>
</dbReference>
<feature type="domain" description="HTH tetR-type" evidence="6">
    <location>
        <begin position="3"/>
        <end position="63"/>
    </location>
</feature>
<keyword evidence="2" id="KW-0805">Transcription regulation</keyword>
<protein>
    <submittedName>
        <fullName evidence="7">TetR/AcrR family transcriptional regulator</fullName>
    </submittedName>
</protein>
<feature type="DNA-binding region" description="H-T-H motif" evidence="5">
    <location>
        <begin position="26"/>
        <end position="45"/>
    </location>
</feature>
<dbReference type="Pfam" id="PF00440">
    <property type="entry name" value="TetR_N"/>
    <property type="match status" value="1"/>
</dbReference>
<dbReference type="Proteomes" id="UP000617041">
    <property type="component" value="Unassembled WGS sequence"/>
</dbReference>
<dbReference type="SUPFAM" id="SSF48498">
    <property type="entry name" value="Tetracyclin repressor-like, C-terminal domain"/>
    <property type="match status" value="1"/>
</dbReference>
<evidence type="ECO:0000256" key="4">
    <source>
        <dbReference type="ARBA" id="ARBA00023163"/>
    </source>
</evidence>
<evidence type="ECO:0000256" key="5">
    <source>
        <dbReference type="PROSITE-ProRule" id="PRU00335"/>
    </source>
</evidence>
<dbReference type="PANTHER" id="PTHR30055:SF209">
    <property type="entry name" value="POSSIBLE TRANSCRIPTIONAL REGULATORY PROTEIN (PROBABLY TETR-FAMILY)"/>
    <property type="match status" value="1"/>
</dbReference>
<dbReference type="Gene3D" id="1.10.10.60">
    <property type="entry name" value="Homeodomain-like"/>
    <property type="match status" value="1"/>
</dbReference>
<evidence type="ECO:0000259" key="6">
    <source>
        <dbReference type="PROSITE" id="PS50977"/>
    </source>
</evidence>
<evidence type="ECO:0000313" key="7">
    <source>
        <dbReference type="EMBL" id="MBK0391413.1"/>
    </source>
</evidence>
<dbReference type="GO" id="GO:0003700">
    <property type="term" value="F:DNA-binding transcription factor activity"/>
    <property type="evidence" value="ECO:0007669"/>
    <property type="project" value="TreeGrafter"/>
</dbReference>
<dbReference type="InterPro" id="IPR001647">
    <property type="entry name" value="HTH_TetR"/>
</dbReference>
<evidence type="ECO:0000256" key="3">
    <source>
        <dbReference type="ARBA" id="ARBA00023125"/>
    </source>
</evidence>
<dbReference type="AlphaFoldDB" id="A0A934PYF5"/>
<dbReference type="PANTHER" id="PTHR30055">
    <property type="entry name" value="HTH-TYPE TRANSCRIPTIONAL REGULATOR RUTR"/>
    <property type="match status" value="1"/>
</dbReference>
<keyword evidence="3 5" id="KW-0238">DNA-binding</keyword>
<keyword evidence="4" id="KW-0804">Transcription</keyword>
<dbReference type="InterPro" id="IPR050109">
    <property type="entry name" value="HTH-type_TetR-like_transc_reg"/>
</dbReference>
<dbReference type="PRINTS" id="PR00455">
    <property type="entry name" value="HTHTETR"/>
</dbReference>
<dbReference type="InterPro" id="IPR023772">
    <property type="entry name" value="DNA-bd_HTH_TetR-type_CS"/>
</dbReference>
<dbReference type="InterPro" id="IPR009057">
    <property type="entry name" value="Homeodomain-like_sf"/>
</dbReference>
<reference evidence="7" key="1">
    <citation type="submission" date="2020-12" db="EMBL/GenBank/DDBJ databases">
        <title>Ramlibacter sp. nov., isolated from a freshwater alga, Cryptomonas.</title>
        <authorList>
            <person name="Kim H.M."/>
            <person name="Jeon C.O."/>
        </authorList>
    </citation>
    <scope>NUCLEOTIDE SEQUENCE</scope>
    <source>
        <strain evidence="7">CrO1</strain>
    </source>
</reference>
<keyword evidence="1" id="KW-0678">Repressor</keyword>
<keyword evidence="8" id="KW-1185">Reference proteome</keyword>
<organism evidence="7 8">
    <name type="scientific">Ramlibacter algicola</name>
    <dbReference type="NCBI Taxonomy" id="2795217"/>
    <lineage>
        <taxon>Bacteria</taxon>
        <taxon>Pseudomonadati</taxon>
        <taxon>Pseudomonadota</taxon>
        <taxon>Betaproteobacteria</taxon>
        <taxon>Burkholderiales</taxon>
        <taxon>Comamonadaceae</taxon>
        <taxon>Ramlibacter</taxon>
    </lineage>
</organism>
<name>A0A934PYF5_9BURK</name>
<evidence type="ECO:0000313" key="8">
    <source>
        <dbReference type="Proteomes" id="UP000617041"/>
    </source>
</evidence>
<proteinExistence type="predicted"/>
<accession>A0A934PYF5</accession>
<comment type="caution">
    <text evidence="7">The sequence shown here is derived from an EMBL/GenBank/DDBJ whole genome shotgun (WGS) entry which is preliminary data.</text>
</comment>
<sequence>MLAAREDAIVHSAGRLLADKGFDAMTVDEVAASVGIAKASLYKHFESKEDLAAAAMVRVLRRALQFLDAIDPQLPAMDKLRAMVRWTLQVRLAGEIPAVPGARSTLRAALQANTDYAQCMAQAGEQVGGWIRQAQAAGALNARLPVPVVLYTLYARACDPVVDFLKVAGEQRDEEIVELVVSTCFDGLSAR</sequence>